<dbReference type="Gene3D" id="3.30.160.250">
    <property type="match status" value="1"/>
</dbReference>
<dbReference type="InterPro" id="IPR035069">
    <property type="entry name" value="TTHA1013/TTHA0281-like"/>
</dbReference>
<dbReference type="Proteomes" id="UP000005090">
    <property type="component" value="Chromosome"/>
</dbReference>
<reference evidence="1 2" key="1">
    <citation type="journal article" date="2013" name="Genome Announc.">
        <title>Genome Sequence of the Obligate Gammaproteobacterial Methanotroph Methylomicrobium album Strain BG8.</title>
        <authorList>
            <person name="Kits K.D."/>
            <person name="Kalyuzhnaya M.G."/>
            <person name="Klotz M.G."/>
            <person name="Jetten M.S."/>
            <person name="Op den Camp H.J."/>
            <person name="Vuilleumier S."/>
            <person name="Bringel F."/>
            <person name="Dispirito A.A."/>
            <person name="Murrell J.C."/>
            <person name="Bruce D."/>
            <person name="Cheng J.F."/>
            <person name="Copeland A."/>
            <person name="Goodwin L."/>
            <person name="Hauser L."/>
            <person name="Lajus A."/>
            <person name="Land M.L."/>
            <person name="Lapidus A."/>
            <person name="Lucas S."/>
            <person name="Medigue C."/>
            <person name="Pitluck S."/>
            <person name="Woyke T."/>
            <person name="Zeytun A."/>
            <person name="Stein L.Y."/>
        </authorList>
    </citation>
    <scope>NUCLEOTIDE SEQUENCE [LARGE SCALE GENOMIC DNA]</scope>
    <source>
        <strain evidence="1 2">BG8</strain>
    </source>
</reference>
<name>H8GMS9_METAL</name>
<evidence type="ECO:0008006" key="3">
    <source>
        <dbReference type="Google" id="ProtNLM"/>
    </source>
</evidence>
<sequence>MNTRFFIAIIQLSNRGLAKNYSAYCPDLPGCVAYGATEEKALAALQSTLAQQIGRLGELGFEPPTPACTVKILQIGTQEKERNVPEFANLNSMYVH</sequence>
<proteinExistence type="predicted"/>
<organism evidence="1 2">
    <name type="scientific">Methylomicrobium album BG8</name>
    <dbReference type="NCBI Taxonomy" id="686340"/>
    <lineage>
        <taxon>Bacteria</taxon>
        <taxon>Pseudomonadati</taxon>
        <taxon>Pseudomonadota</taxon>
        <taxon>Gammaproteobacteria</taxon>
        <taxon>Methylococcales</taxon>
        <taxon>Methylococcaceae</taxon>
        <taxon>Methylomicrobium</taxon>
    </lineage>
</organism>
<evidence type="ECO:0000313" key="2">
    <source>
        <dbReference type="Proteomes" id="UP000005090"/>
    </source>
</evidence>
<gene>
    <name evidence="1" type="ORF">Metal_1711</name>
</gene>
<accession>H8GMS9</accession>
<protein>
    <recommendedName>
        <fullName evidence="3">HicB-like antitoxin of toxin-antitoxin system domain-containing protein</fullName>
    </recommendedName>
</protein>
<dbReference type="HOGENOM" id="CLU_186041_0_0_6"/>
<dbReference type="STRING" id="686340.Metal_1711"/>
<keyword evidence="2" id="KW-1185">Reference proteome</keyword>
<dbReference type="AlphaFoldDB" id="H8GMS9"/>
<dbReference type="RefSeq" id="WP_005371369.1">
    <property type="nucleotide sequence ID" value="NZ_CM001475.1"/>
</dbReference>
<evidence type="ECO:0000313" key="1">
    <source>
        <dbReference type="EMBL" id="EIC29481.1"/>
    </source>
</evidence>
<dbReference type="SUPFAM" id="SSF143100">
    <property type="entry name" value="TTHA1013/TTHA0281-like"/>
    <property type="match status" value="1"/>
</dbReference>
<dbReference type="EMBL" id="CM001475">
    <property type="protein sequence ID" value="EIC29481.1"/>
    <property type="molecule type" value="Genomic_DNA"/>
</dbReference>